<name>A0A1V1P858_9BACT</name>
<comment type="caution">
    <text evidence="1">The sequence shown here is derived from an EMBL/GenBank/DDBJ whole genome shotgun (WGS) entry which is preliminary data.</text>
</comment>
<evidence type="ECO:0000313" key="2">
    <source>
        <dbReference type="Proteomes" id="UP000189670"/>
    </source>
</evidence>
<gene>
    <name evidence="1" type="ORF">OMM_08355</name>
</gene>
<evidence type="ECO:0000313" key="1">
    <source>
        <dbReference type="EMBL" id="ETR71067.1"/>
    </source>
</evidence>
<sequence length="97" mass="10919">MAKKPITGKSKLSKVVASEKKDDKKEKLGVISKKKKTFKKTYELGEKDVEHLKSIVKRVNDESFNKISEVSIIKGLIEIGIKSKTEKIIKSIKEAAF</sequence>
<organism evidence="1 2">
    <name type="scientific">Candidatus Magnetoglobus multicellularis str. Araruama</name>
    <dbReference type="NCBI Taxonomy" id="890399"/>
    <lineage>
        <taxon>Bacteria</taxon>
        <taxon>Pseudomonadati</taxon>
        <taxon>Thermodesulfobacteriota</taxon>
        <taxon>Desulfobacteria</taxon>
        <taxon>Desulfobacterales</taxon>
        <taxon>Desulfobacteraceae</taxon>
        <taxon>Candidatus Magnetoglobus</taxon>
    </lineage>
</organism>
<dbReference type="Proteomes" id="UP000189670">
    <property type="component" value="Unassembled WGS sequence"/>
</dbReference>
<reference evidence="2" key="1">
    <citation type="submission" date="2012-11" db="EMBL/GenBank/DDBJ databases">
        <authorList>
            <person name="Lucero-Rivera Y.E."/>
            <person name="Tovar-Ramirez D."/>
        </authorList>
    </citation>
    <scope>NUCLEOTIDE SEQUENCE [LARGE SCALE GENOMIC DNA]</scope>
    <source>
        <strain evidence="2">Araruama</strain>
    </source>
</reference>
<protein>
    <submittedName>
        <fullName evidence="1">Uncharacterized protein</fullName>
    </submittedName>
</protein>
<dbReference type="AlphaFoldDB" id="A0A1V1P858"/>
<proteinExistence type="predicted"/>
<accession>A0A1V1P858</accession>
<dbReference type="EMBL" id="ATBP01000326">
    <property type="protein sequence ID" value="ETR71067.1"/>
    <property type="molecule type" value="Genomic_DNA"/>
</dbReference>